<feature type="compositionally biased region" description="Polar residues" evidence="1">
    <location>
        <begin position="108"/>
        <end position="121"/>
    </location>
</feature>
<evidence type="ECO:0000256" key="1">
    <source>
        <dbReference type="SAM" id="MobiDB-lite"/>
    </source>
</evidence>
<feature type="compositionally biased region" description="Polar residues" evidence="1">
    <location>
        <begin position="58"/>
        <end position="70"/>
    </location>
</feature>
<name>A0A0N4VY11_HAEPC</name>
<dbReference type="AlphaFoldDB" id="A0A0N4VY11"/>
<dbReference type="WBParaSite" id="HPLM_0000218101-mRNA-1">
    <property type="protein sequence ID" value="HPLM_0000218101-mRNA-1"/>
    <property type="gene ID" value="HPLM_0000218101"/>
</dbReference>
<proteinExistence type="predicted"/>
<feature type="region of interest" description="Disordered" evidence="1">
    <location>
        <begin position="50"/>
        <end position="182"/>
    </location>
</feature>
<evidence type="ECO:0000313" key="2">
    <source>
        <dbReference type="WBParaSite" id="HPLM_0000218101-mRNA-1"/>
    </source>
</evidence>
<protein>
    <submittedName>
        <fullName evidence="2">DUF4005 domain-containing protein</fullName>
    </submittedName>
</protein>
<reference evidence="2" key="1">
    <citation type="submission" date="2017-02" db="UniProtKB">
        <authorList>
            <consortium name="WormBaseParasite"/>
        </authorList>
    </citation>
    <scope>IDENTIFICATION</scope>
</reference>
<accession>A0A0N4VY11</accession>
<feature type="compositionally biased region" description="Basic and acidic residues" evidence="1">
    <location>
        <begin position="97"/>
        <end position="106"/>
    </location>
</feature>
<organism evidence="2">
    <name type="scientific">Haemonchus placei</name>
    <name type="common">Barber's pole worm</name>
    <dbReference type="NCBI Taxonomy" id="6290"/>
    <lineage>
        <taxon>Eukaryota</taxon>
        <taxon>Metazoa</taxon>
        <taxon>Ecdysozoa</taxon>
        <taxon>Nematoda</taxon>
        <taxon>Chromadorea</taxon>
        <taxon>Rhabditida</taxon>
        <taxon>Rhabditina</taxon>
        <taxon>Rhabditomorpha</taxon>
        <taxon>Strongyloidea</taxon>
        <taxon>Trichostrongylidae</taxon>
        <taxon>Haemonchus</taxon>
    </lineage>
</organism>
<sequence length="182" mass="20088">LIPGLINHIIAKDVPSNKCFKESGVTVEEEIEPKRSSKKGHVQWNVQTSVIEEEDETATTSGTSFQPTPRRSSRQLERVDEMMIQPLGRATQHRRRSSDSPRKDRIGSTVSTQMVTSTNSKKGPGAVVMSDIPSTSKAVRMGRDATSSGRRKSPSMSPNRLSSEKTSHRPRYSVPDAGQSLR</sequence>